<reference evidence="2" key="1">
    <citation type="submission" date="2017-09" db="EMBL/GenBank/DDBJ databases">
        <title>Polyketide synthases of a Diaporthe helianthi virulent isolate.</title>
        <authorList>
            <person name="Baroncelli R."/>
        </authorList>
    </citation>
    <scope>NUCLEOTIDE SEQUENCE [LARGE SCALE GENOMIC DNA]</scope>
    <source>
        <strain evidence="2">7/96</strain>
    </source>
</reference>
<feature type="region of interest" description="Disordered" evidence="1">
    <location>
        <begin position="1"/>
        <end position="96"/>
    </location>
</feature>
<evidence type="ECO:0000313" key="3">
    <source>
        <dbReference type="Proteomes" id="UP000094444"/>
    </source>
</evidence>
<evidence type="ECO:0000256" key="1">
    <source>
        <dbReference type="SAM" id="MobiDB-lite"/>
    </source>
</evidence>
<gene>
    <name evidence="2" type="ORF">DHEL01_v206591</name>
</gene>
<dbReference type="AlphaFoldDB" id="A0A2P5HXN7"/>
<dbReference type="OrthoDB" id="5419219at2759"/>
<proteinExistence type="predicted"/>
<feature type="compositionally biased region" description="Low complexity" evidence="1">
    <location>
        <begin position="19"/>
        <end position="32"/>
    </location>
</feature>
<sequence>MSSGSTTGCQAEANEIYNSQSTTAAPLASSSANHGLASPGASPGPIELPLHTKSEPELHLTTQPSRRFRLRRRPTDPSLDWVSETSTEPPLSRERRTQYDVEEVLRQVLPRTEGTIKLPEFDAAGSYAQSDDVLNMWHDETARLMEIMKSPEMPLKFESSGFLQGDTEKGYRDASNLAQRVLTANAICLLDNECVNAKHCEQLSNPQKLSGFMEQVTKSQRATVTNAGLEDAGAQQQEVHGLEATYSLISYISTVLTRLITKTSLDRYWHRNAIGKLIRRVTKMKLLLRDLQTSSAVAVSAAQAVLSKMPATGGTQNCSRKSDEEECEDYMRLIETNEKEGTASREETQVAAHCVEQNQFLFGLNSALRDVLMSIRRDALRLNSMDQVISVLIPLATTKPAFLTNFSRFRHVMALDGVTLHDEHDGQSTKKLQPFKTSFHLYTTQLDDAVHDSLLEDDDARKQDVLSLSQALETGHFLHPMLLDTRYESLREFTKLVDGWVVDEMSVTVPCPEYVWRVIAVASLLAGGGLGIGFSVGDRINGVDPSNLATYLWVVAAFIILIAKNMKVKEWAWNDFLRRRVRCCSVSELQSMTGVDAQLIIYKLLHDERRGSVLNIRGPYNSAFLRRANEGFAIDVPISSSTLRRSGLVMLKVATAQGYALIEAAEVAV</sequence>
<organism evidence="2 3">
    <name type="scientific">Diaporthe helianthi</name>
    <dbReference type="NCBI Taxonomy" id="158607"/>
    <lineage>
        <taxon>Eukaryota</taxon>
        <taxon>Fungi</taxon>
        <taxon>Dikarya</taxon>
        <taxon>Ascomycota</taxon>
        <taxon>Pezizomycotina</taxon>
        <taxon>Sordariomycetes</taxon>
        <taxon>Sordariomycetidae</taxon>
        <taxon>Diaporthales</taxon>
        <taxon>Diaporthaceae</taxon>
        <taxon>Diaporthe</taxon>
    </lineage>
</organism>
<dbReference type="STRING" id="158607.A0A2P5HXN7"/>
<name>A0A2P5HXN7_DIAHE</name>
<protein>
    <submittedName>
        <fullName evidence="2">Uncharacterized protein</fullName>
    </submittedName>
</protein>
<keyword evidence="3" id="KW-1185">Reference proteome</keyword>
<comment type="caution">
    <text evidence="2">The sequence shown here is derived from an EMBL/GenBank/DDBJ whole genome shotgun (WGS) entry which is preliminary data.</text>
</comment>
<accession>A0A2P5HXN7</accession>
<dbReference type="Proteomes" id="UP000094444">
    <property type="component" value="Unassembled WGS sequence"/>
</dbReference>
<dbReference type="InParanoid" id="A0A2P5HXN7"/>
<dbReference type="EMBL" id="MAVT02000543">
    <property type="protein sequence ID" value="POS75010.1"/>
    <property type="molecule type" value="Genomic_DNA"/>
</dbReference>
<evidence type="ECO:0000313" key="2">
    <source>
        <dbReference type="EMBL" id="POS75010.1"/>
    </source>
</evidence>